<feature type="signal peptide" evidence="6">
    <location>
        <begin position="1"/>
        <end position="20"/>
    </location>
</feature>
<comment type="caution">
    <text evidence="8">The sequence shown here is derived from an EMBL/GenBank/DDBJ whole genome shotgun (WGS) entry which is preliminary data.</text>
</comment>
<evidence type="ECO:0000256" key="5">
    <source>
        <dbReference type="ARBA" id="ARBA00025599"/>
    </source>
</evidence>
<evidence type="ECO:0000313" key="9">
    <source>
        <dbReference type="Proteomes" id="UP000813824"/>
    </source>
</evidence>
<dbReference type="InterPro" id="IPR012337">
    <property type="entry name" value="RNaseH-like_sf"/>
</dbReference>
<evidence type="ECO:0000256" key="1">
    <source>
        <dbReference type="ARBA" id="ARBA00022552"/>
    </source>
</evidence>
<dbReference type="SUPFAM" id="SSF53098">
    <property type="entry name" value="Ribonuclease H-like"/>
    <property type="match status" value="1"/>
</dbReference>
<dbReference type="SMART" id="SM00479">
    <property type="entry name" value="EXOIII"/>
    <property type="match status" value="1"/>
</dbReference>
<name>A0A8K0UP62_9AGAR</name>
<dbReference type="PANTHER" id="PTHR12801">
    <property type="entry name" value="RNA EXONUCLEASE REXO1 / RECO3 FAMILY MEMBER-RELATED"/>
    <property type="match status" value="1"/>
</dbReference>
<evidence type="ECO:0000313" key="8">
    <source>
        <dbReference type="EMBL" id="KAH8100513.1"/>
    </source>
</evidence>
<protein>
    <recommendedName>
        <fullName evidence="7">Exonuclease domain-containing protein</fullName>
    </recommendedName>
</protein>
<accession>A0A8K0UP62</accession>
<keyword evidence="2" id="KW-0540">Nuclease</keyword>
<dbReference type="Proteomes" id="UP000813824">
    <property type="component" value="Unassembled WGS sequence"/>
</dbReference>
<keyword evidence="1" id="KW-0698">rRNA processing</keyword>
<evidence type="ECO:0000256" key="6">
    <source>
        <dbReference type="SAM" id="SignalP"/>
    </source>
</evidence>
<dbReference type="Pfam" id="PF00929">
    <property type="entry name" value="RNase_T"/>
    <property type="match status" value="1"/>
</dbReference>
<dbReference type="OrthoDB" id="8191639at2759"/>
<dbReference type="PANTHER" id="PTHR12801:SF45">
    <property type="entry name" value="RNA EXONUCLEASE 4"/>
    <property type="match status" value="1"/>
</dbReference>
<comment type="function">
    <text evidence="5">Exoribonuclease involved in ribosome biosynthesis. Involved in the processing of ITS1, the internal transcribed spacer localized between the 18S and 5.8S rRNAs.</text>
</comment>
<gene>
    <name evidence="8" type="ORF">BXZ70DRAFT_907203</name>
</gene>
<keyword evidence="6" id="KW-0732">Signal</keyword>
<evidence type="ECO:0000256" key="4">
    <source>
        <dbReference type="ARBA" id="ARBA00022839"/>
    </source>
</evidence>
<proteinExistence type="predicted"/>
<dbReference type="InterPro" id="IPR047021">
    <property type="entry name" value="REXO1/3/4-like"/>
</dbReference>
<dbReference type="GO" id="GO:0006364">
    <property type="term" value="P:rRNA processing"/>
    <property type="evidence" value="ECO:0007669"/>
    <property type="project" value="UniProtKB-KW"/>
</dbReference>
<dbReference type="EMBL" id="JAEVFJ010000015">
    <property type="protein sequence ID" value="KAH8100513.1"/>
    <property type="molecule type" value="Genomic_DNA"/>
</dbReference>
<sequence length="233" mass="25850">MSLLATLVHGALLSIELVDLHVLQLPLIQAPCLIFSLCPHSSPGKKTRKALSCFKVVHFNPLVRTPMAARVTIVDYRGHVVYDTLIRPTQPVCDYRTHFTGLRPLDLAGAPDFHSVQLQVAMHLRDKIVVGHALWNFLSVMGLSHPAIDTRDAALFLPFRKSLKYKPHVIIPLATLMQLLMNRQIGSHGEVAVEDARAAMDLFRSCEQTWESVIKSGAWPCALPPAAYGNCFT</sequence>
<evidence type="ECO:0000256" key="3">
    <source>
        <dbReference type="ARBA" id="ARBA00022801"/>
    </source>
</evidence>
<dbReference type="Gene3D" id="3.30.420.10">
    <property type="entry name" value="Ribonuclease H-like superfamily/Ribonuclease H"/>
    <property type="match status" value="1"/>
</dbReference>
<organism evidence="8 9">
    <name type="scientific">Cristinia sonorae</name>
    <dbReference type="NCBI Taxonomy" id="1940300"/>
    <lineage>
        <taxon>Eukaryota</taxon>
        <taxon>Fungi</taxon>
        <taxon>Dikarya</taxon>
        <taxon>Basidiomycota</taxon>
        <taxon>Agaricomycotina</taxon>
        <taxon>Agaricomycetes</taxon>
        <taxon>Agaricomycetidae</taxon>
        <taxon>Agaricales</taxon>
        <taxon>Pleurotineae</taxon>
        <taxon>Stephanosporaceae</taxon>
        <taxon>Cristinia</taxon>
    </lineage>
</organism>
<dbReference type="GO" id="GO:0005634">
    <property type="term" value="C:nucleus"/>
    <property type="evidence" value="ECO:0007669"/>
    <property type="project" value="TreeGrafter"/>
</dbReference>
<evidence type="ECO:0000256" key="2">
    <source>
        <dbReference type="ARBA" id="ARBA00022722"/>
    </source>
</evidence>
<evidence type="ECO:0000259" key="7">
    <source>
        <dbReference type="SMART" id="SM00479"/>
    </source>
</evidence>
<dbReference type="GO" id="GO:0004527">
    <property type="term" value="F:exonuclease activity"/>
    <property type="evidence" value="ECO:0007669"/>
    <property type="project" value="UniProtKB-KW"/>
</dbReference>
<feature type="domain" description="Exonuclease" evidence="7">
    <location>
        <begin position="47"/>
        <end position="212"/>
    </location>
</feature>
<reference evidence="8" key="1">
    <citation type="journal article" date="2021" name="New Phytol.">
        <title>Evolutionary innovations through gain and loss of genes in the ectomycorrhizal Boletales.</title>
        <authorList>
            <person name="Wu G."/>
            <person name="Miyauchi S."/>
            <person name="Morin E."/>
            <person name="Kuo A."/>
            <person name="Drula E."/>
            <person name="Varga T."/>
            <person name="Kohler A."/>
            <person name="Feng B."/>
            <person name="Cao Y."/>
            <person name="Lipzen A."/>
            <person name="Daum C."/>
            <person name="Hundley H."/>
            <person name="Pangilinan J."/>
            <person name="Johnson J."/>
            <person name="Barry K."/>
            <person name="LaButti K."/>
            <person name="Ng V."/>
            <person name="Ahrendt S."/>
            <person name="Min B."/>
            <person name="Choi I.G."/>
            <person name="Park H."/>
            <person name="Plett J.M."/>
            <person name="Magnuson J."/>
            <person name="Spatafora J.W."/>
            <person name="Nagy L.G."/>
            <person name="Henrissat B."/>
            <person name="Grigoriev I.V."/>
            <person name="Yang Z.L."/>
            <person name="Xu J."/>
            <person name="Martin F.M."/>
        </authorList>
    </citation>
    <scope>NUCLEOTIDE SEQUENCE</scope>
    <source>
        <strain evidence="8">KKN 215</strain>
    </source>
</reference>
<feature type="chain" id="PRO_5035445436" description="Exonuclease domain-containing protein" evidence="6">
    <location>
        <begin position="21"/>
        <end position="233"/>
    </location>
</feature>
<keyword evidence="9" id="KW-1185">Reference proteome</keyword>
<dbReference type="GO" id="GO:0003676">
    <property type="term" value="F:nucleic acid binding"/>
    <property type="evidence" value="ECO:0007669"/>
    <property type="project" value="InterPro"/>
</dbReference>
<dbReference type="InterPro" id="IPR036397">
    <property type="entry name" value="RNaseH_sf"/>
</dbReference>
<keyword evidence="4" id="KW-0269">Exonuclease</keyword>
<dbReference type="InterPro" id="IPR013520">
    <property type="entry name" value="Ribonucl_H"/>
</dbReference>
<keyword evidence="3" id="KW-0378">Hydrolase</keyword>
<dbReference type="AlphaFoldDB" id="A0A8K0UP62"/>